<keyword evidence="2" id="KW-1185">Reference proteome</keyword>
<protein>
    <submittedName>
        <fullName evidence="1">Uncharacterized protein</fullName>
    </submittedName>
</protein>
<sequence>MILHGRLPNEAFDPAPPLRSLAEHSLKLGKPKFDFEPDFKSAKLEGKCEGKAIVHASGLKNKNYPKCFFNQGYCPWFPLRAASTSSEGAKKLDFVNPSKDLPTNATGTQDTDSQTLYVGPPNIDLIVLEGSGHLEGLGALFTTDLANLIVQIANRVKALDVEHLDIAQDLRREKEM</sequence>
<dbReference type="AlphaFoldDB" id="A0A9Q0GP39"/>
<proteinExistence type="predicted"/>
<evidence type="ECO:0000313" key="2">
    <source>
        <dbReference type="Proteomes" id="UP001141806"/>
    </source>
</evidence>
<gene>
    <name evidence="1" type="ORF">NE237_028025</name>
</gene>
<name>A0A9Q0GP39_9MAGN</name>
<evidence type="ECO:0000313" key="1">
    <source>
        <dbReference type="EMBL" id="KAJ4951193.1"/>
    </source>
</evidence>
<accession>A0A9Q0GP39</accession>
<reference evidence="1" key="1">
    <citation type="journal article" date="2023" name="Plant J.">
        <title>The genome of the king protea, Protea cynaroides.</title>
        <authorList>
            <person name="Chang J."/>
            <person name="Duong T.A."/>
            <person name="Schoeman C."/>
            <person name="Ma X."/>
            <person name="Roodt D."/>
            <person name="Barker N."/>
            <person name="Li Z."/>
            <person name="Van de Peer Y."/>
            <person name="Mizrachi E."/>
        </authorList>
    </citation>
    <scope>NUCLEOTIDE SEQUENCE</scope>
    <source>
        <tissue evidence="1">Young leaves</tissue>
    </source>
</reference>
<organism evidence="1 2">
    <name type="scientific">Protea cynaroides</name>
    <dbReference type="NCBI Taxonomy" id="273540"/>
    <lineage>
        <taxon>Eukaryota</taxon>
        <taxon>Viridiplantae</taxon>
        <taxon>Streptophyta</taxon>
        <taxon>Embryophyta</taxon>
        <taxon>Tracheophyta</taxon>
        <taxon>Spermatophyta</taxon>
        <taxon>Magnoliopsida</taxon>
        <taxon>Proteales</taxon>
        <taxon>Proteaceae</taxon>
        <taxon>Protea</taxon>
    </lineage>
</organism>
<dbReference type="EMBL" id="JAMYWD010000012">
    <property type="protein sequence ID" value="KAJ4951193.1"/>
    <property type="molecule type" value="Genomic_DNA"/>
</dbReference>
<dbReference type="Proteomes" id="UP001141806">
    <property type="component" value="Unassembled WGS sequence"/>
</dbReference>
<comment type="caution">
    <text evidence="1">The sequence shown here is derived from an EMBL/GenBank/DDBJ whole genome shotgun (WGS) entry which is preliminary data.</text>
</comment>